<proteinExistence type="predicted"/>
<dbReference type="InterPro" id="IPR036890">
    <property type="entry name" value="HATPase_C_sf"/>
</dbReference>
<dbReference type="RefSeq" id="WP_329500589.1">
    <property type="nucleotide sequence ID" value="NZ_CP108460.1"/>
</dbReference>
<feature type="domain" description="Histidine kinase/HSP90-like ATPase" evidence="2">
    <location>
        <begin position="48"/>
        <end position="143"/>
    </location>
</feature>
<evidence type="ECO:0000256" key="1">
    <source>
        <dbReference type="ARBA" id="ARBA00022527"/>
    </source>
</evidence>
<dbReference type="GO" id="GO:0005524">
    <property type="term" value="F:ATP binding"/>
    <property type="evidence" value="ECO:0007669"/>
    <property type="project" value="UniProtKB-KW"/>
</dbReference>
<evidence type="ECO:0000313" key="4">
    <source>
        <dbReference type="Proteomes" id="UP001432014"/>
    </source>
</evidence>
<dbReference type="Proteomes" id="UP001432014">
    <property type="component" value="Chromosome"/>
</dbReference>
<dbReference type="InterPro" id="IPR003594">
    <property type="entry name" value="HATPase_dom"/>
</dbReference>
<evidence type="ECO:0000313" key="3">
    <source>
        <dbReference type="EMBL" id="WUS54885.1"/>
    </source>
</evidence>
<organism evidence="3 4">
    <name type="scientific">Kitasatospora herbaricolor</name>
    <dbReference type="NCBI Taxonomy" id="68217"/>
    <lineage>
        <taxon>Bacteria</taxon>
        <taxon>Bacillati</taxon>
        <taxon>Actinomycetota</taxon>
        <taxon>Actinomycetes</taxon>
        <taxon>Kitasatosporales</taxon>
        <taxon>Streptomycetaceae</taxon>
        <taxon>Kitasatospora</taxon>
    </lineage>
</organism>
<dbReference type="PANTHER" id="PTHR35526:SF3">
    <property type="entry name" value="ANTI-SIGMA-F FACTOR RSBW"/>
    <property type="match status" value="1"/>
</dbReference>
<accession>A0ABZ1W255</accession>
<dbReference type="EMBL" id="CP108482">
    <property type="protein sequence ID" value="WUS54885.1"/>
    <property type="molecule type" value="Genomic_DNA"/>
</dbReference>
<dbReference type="InterPro" id="IPR050267">
    <property type="entry name" value="Anti-sigma-factor_SerPK"/>
</dbReference>
<sequence>MSLPDNHGPTGTPTFQQTRRLALYATEGAVQLCRDFSRRALFDWGWLPARDEVQRMAAEDVLLMVSELVTNACLHAPGGPRELRLIWDGRRLRVEVSDASPVPPRLRPTPDRGRPGGYGLRVVERLSHGWGSRPEGEGKHVWLEVPAPLRPRTRLVDGRARTWP</sequence>
<dbReference type="PANTHER" id="PTHR35526">
    <property type="entry name" value="ANTI-SIGMA-F FACTOR RSBW-RELATED"/>
    <property type="match status" value="1"/>
</dbReference>
<keyword evidence="1" id="KW-0723">Serine/threonine-protein kinase</keyword>
<protein>
    <submittedName>
        <fullName evidence="3">ATP-binding protein</fullName>
    </submittedName>
</protein>
<keyword evidence="4" id="KW-1185">Reference proteome</keyword>
<reference evidence="3 4" key="1">
    <citation type="submission" date="2022-10" db="EMBL/GenBank/DDBJ databases">
        <title>The complete genomes of actinobacterial strains from the NBC collection.</title>
        <authorList>
            <person name="Joergensen T.S."/>
            <person name="Alvarez Arevalo M."/>
            <person name="Sterndorff E.B."/>
            <person name="Faurdal D."/>
            <person name="Vuksanovic O."/>
            <person name="Mourched A.-S."/>
            <person name="Charusanti P."/>
            <person name="Shaw S."/>
            <person name="Blin K."/>
            <person name="Weber T."/>
        </authorList>
    </citation>
    <scope>NUCLEOTIDE SEQUENCE [LARGE SCALE GENOMIC DNA]</scope>
    <source>
        <strain evidence="3 4">NBC_01247</strain>
    </source>
</reference>
<evidence type="ECO:0000259" key="2">
    <source>
        <dbReference type="Pfam" id="PF13581"/>
    </source>
</evidence>
<gene>
    <name evidence="3" type="ORF">OG469_04775</name>
</gene>
<keyword evidence="3" id="KW-0547">Nucleotide-binding</keyword>
<keyword evidence="1" id="KW-0808">Transferase</keyword>
<keyword evidence="3" id="KW-0067">ATP-binding</keyword>
<dbReference type="SUPFAM" id="SSF55874">
    <property type="entry name" value="ATPase domain of HSP90 chaperone/DNA topoisomerase II/histidine kinase"/>
    <property type="match status" value="1"/>
</dbReference>
<name>A0ABZ1W255_9ACTN</name>
<dbReference type="Pfam" id="PF13581">
    <property type="entry name" value="HATPase_c_2"/>
    <property type="match status" value="1"/>
</dbReference>
<dbReference type="CDD" id="cd16936">
    <property type="entry name" value="HATPase_RsbW-like"/>
    <property type="match status" value="1"/>
</dbReference>
<keyword evidence="1" id="KW-0418">Kinase</keyword>
<dbReference type="Gene3D" id="3.30.565.10">
    <property type="entry name" value="Histidine kinase-like ATPase, C-terminal domain"/>
    <property type="match status" value="1"/>
</dbReference>